<sequence length="181" mass="20469">MGIRSTFPCCFAVSLSTSSAEIRVSEIRSDDRSIIPFDEFGFTHNGRLELLVSHISLSNPNPDLDLSLLGFFLSTRDSWIHVLRQIQDLEITCALRSDSVHLFYSFDRLKSPNPNPNPNSFARIDACLVPVKCTQYVLDLMKIGHRNRAVRVTEKKGYEKGTTSFLDTNNLLLDPTYLLSD</sequence>
<comment type="caution">
    <text evidence="2">The sequence shown here is derived from an EMBL/GenBank/DDBJ whole genome shotgun (WGS) entry which is preliminary data.</text>
</comment>
<feature type="domain" description="CAND6/7 N-terminal" evidence="1">
    <location>
        <begin position="26"/>
        <end position="116"/>
    </location>
</feature>
<name>A0AAP0HLR8_9MAGN</name>
<evidence type="ECO:0000259" key="1">
    <source>
        <dbReference type="Pfam" id="PF21904"/>
    </source>
</evidence>
<dbReference type="EMBL" id="JBBNAF010000012">
    <property type="protein sequence ID" value="KAK9093358.1"/>
    <property type="molecule type" value="Genomic_DNA"/>
</dbReference>
<dbReference type="InterPro" id="IPR054103">
    <property type="entry name" value="CAND6-7_N"/>
</dbReference>
<reference evidence="2 3" key="1">
    <citation type="submission" date="2024-01" db="EMBL/GenBank/DDBJ databases">
        <title>Genome assemblies of Stephania.</title>
        <authorList>
            <person name="Yang L."/>
        </authorList>
    </citation>
    <scope>NUCLEOTIDE SEQUENCE [LARGE SCALE GENOMIC DNA]</scope>
    <source>
        <strain evidence="2">YNDBR</strain>
        <tissue evidence="2">Leaf</tissue>
    </source>
</reference>
<evidence type="ECO:0000313" key="3">
    <source>
        <dbReference type="Proteomes" id="UP001420932"/>
    </source>
</evidence>
<dbReference type="Proteomes" id="UP001420932">
    <property type="component" value="Unassembled WGS sequence"/>
</dbReference>
<dbReference type="AlphaFoldDB" id="A0AAP0HLR8"/>
<evidence type="ECO:0000313" key="2">
    <source>
        <dbReference type="EMBL" id="KAK9093358.1"/>
    </source>
</evidence>
<gene>
    <name evidence="2" type="ORF">Syun_028269</name>
</gene>
<organism evidence="2 3">
    <name type="scientific">Stephania yunnanensis</name>
    <dbReference type="NCBI Taxonomy" id="152371"/>
    <lineage>
        <taxon>Eukaryota</taxon>
        <taxon>Viridiplantae</taxon>
        <taxon>Streptophyta</taxon>
        <taxon>Embryophyta</taxon>
        <taxon>Tracheophyta</taxon>
        <taxon>Spermatophyta</taxon>
        <taxon>Magnoliopsida</taxon>
        <taxon>Ranunculales</taxon>
        <taxon>Menispermaceae</taxon>
        <taxon>Menispermoideae</taxon>
        <taxon>Cissampelideae</taxon>
        <taxon>Stephania</taxon>
    </lineage>
</organism>
<accession>A0AAP0HLR8</accession>
<keyword evidence="3" id="KW-1185">Reference proteome</keyword>
<protein>
    <recommendedName>
        <fullName evidence="1">CAND6/7 N-terminal domain-containing protein</fullName>
    </recommendedName>
</protein>
<dbReference type="Pfam" id="PF21904">
    <property type="entry name" value="CAND6-7_N"/>
    <property type="match status" value="1"/>
</dbReference>
<proteinExistence type="predicted"/>